<dbReference type="GO" id="GO:0005634">
    <property type="term" value="C:nucleus"/>
    <property type="evidence" value="ECO:0007669"/>
    <property type="project" value="UniProtKB-SubCell"/>
</dbReference>
<evidence type="ECO:0000256" key="5">
    <source>
        <dbReference type="SAM" id="MobiDB-lite"/>
    </source>
</evidence>
<evidence type="ECO:0000256" key="4">
    <source>
        <dbReference type="PROSITE-ProRule" id="PRU00320"/>
    </source>
</evidence>
<evidence type="ECO:0000259" key="6">
    <source>
        <dbReference type="PROSITE" id="PS50960"/>
    </source>
</evidence>
<dbReference type="InterPro" id="IPR009057">
    <property type="entry name" value="Homeodomain-like_sf"/>
</dbReference>
<dbReference type="InterPro" id="IPR011991">
    <property type="entry name" value="ArsR-like_HTH"/>
</dbReference>
<dbReference type="Proteomes" id="UP000694728">
    <property type="component" value="Unplaced"/>
</dbReference>
<protein>
    <recommendedName>
        <fullName evidence="10">Tigger transposable element derived 3</fullName>
    </recommendedName>
</protein>
<evidence type="ECO:0008006" key="10">
    <source>
        <dbReference type="Google" id="ProtNLM"/>
    </source>
</evidence>
<dbReference type="InterPro" id="IPR006600">
    <property type="entry name" value="HTH_CenpB_DNA-bd_dom"/>
</dbReference>
<organism evidence="8 9">
    <name type="scientific">Sus scrofa</name>
    <name type="common">Pig</name>
    <dbReference type="NCBI Taxonomy" id="9823"/>
    <lineage>
        <taxon>Eukaryota</taxon>
        <taxon>Metazoa</taxon>
        <taxon>Chordata</taxon>
        <taxon>Craniata</taxon>
        <taxon>Vertebrata</taxon>
        <taxon>Euteleostomi</taxon>
        <taxon>Mammalia</taxon>
        <taxon>Eutheria</taxon>
        <taxon>Laurasiatheria</taxon>
        <taxon>Artiodactyla</taxon>
        <taxon>Suina</taxon>
        <taxon>Suidae</taxon>
        <taxon>Sus</taxon>
    </lineage>
</organism>
<dbReference type="InterPro" id="IPR050863">
    <property type="entry name" value="CenT-Element_Derived"/>
</dbReference>
<dbReference type="Pfam" id="PF03221">
    <property type="entry name" value="HTH_Tnp_Tc5"/>
    <property type="match status" value="1"/>
</dbReference>
<feature type="region of interest" description="Disordered" evidence="5">
    <location>
        <begin position="663"/>
        <end position="682"/>
    </location>
</feature>
<feature type="compositionally biased region" description="Low complexity" evidence="5">
    <location>
        <begin position="128"/>
        <end position="140"/>
    </location>
</feature>
<dbReference type="PROSITE" id="PS51253">
    <property type="entry name" value="HTH_CENPB"/>
    <property type="match status" value="1"/>
</dbReference>
<dbReference type="Ensembl" id="ENSSSCT00045025410.1">
    <property type="protein sequence ID" value="ENSSSCP00045017541.1"/>
    <property type="gene ID" value="ENSSSCG00045014973.1"/>
</dbReference>
<dbReference type="SUPFAM" id="SSF46689">
    <property type="entry name" value="Homeodomain-like"/>
    <property type="match status" value="2"/>
</dbReference>
<sequence length="768" mass="82946">MARSAPPADPESPCGEVSRLQNPAPGLSPSQTLVPARWSPSQARTLPSEDTPPLSLPARPPNSSCPLSPVLLSFRPCAPAPPPGRTPAQPYLLRTWHQIRLAPSAPNLSLFVICTPVISTPFIHSTTLPPTSSSESSLGHHPPPPTGIPPASSDYPLHLPHAAPALSSPSMLLCCLCSCPLGSIHPSPPNLSPDSLLALTRGQPSPARSCIPPDQGQATAHSAWWFLFLSIQPSHLQPSVPSPCPSGSRLPWSLPTPVYLPASNIPFFSLCSSPTPPGLHPHRFLLPPSPGTGARVAMELCSKKKLHALSLAEKIQVLELLDESKMSQSEVARRFQVSQPQISRICKNKEKLLADWCSGTANRERKRKRESKYSGIDEALLCWYHIARAKAWDVTGPMLLHKAKELADIMGQDFVPSIGWLVRWKRRNNVGFGARHVLVPPLPPEPPPPAPTPQAQLPLSLKDFSPEDIFGCAEVPLLYRAVPGRVGTRDRVQVLLCANSRGTEKRRVLVSGLQAAPRCFFGVSSEALLASYHPDLVIPWSEWLAQFDRDMGQQGRQVALLLAARVVEELVGLPRLCHVRLLPLSAASTTPSLPSSVVRAFKAHYRHRLLGKLAAAQSERAGPSLAAAGTAITVLDALHMAAAAWAKVPLQLIVSSFVQEGLAPGTTPPDPDKASEMPPVPGGLSLEEFSRFVDLEGEEAMSGVCKEEVSPEGEEGHGEDGFEPLPTKADALRALSTLRRWFECNGTSPELFENFYACEEGVERLCCL</sequence>
<dbReference type="InterPro" id="IPR004875">
    <property type="entry name" value="DDE_SF_endonuclease_dom"/>
</dbReference>
<evidence type="ECO:0000313" key="8">
    <source>
        <dbReference type="Ensembl" id="ENSSSCP00045017541.1"/>
    </source>
</evidence>
<dbReference type="Gene3D" id="1.10.10.60">
    <property type="entry name" value="Homeodomain-like"/>
    <property type="match status" value="2"/>
</dbReference>
<keyword evidence="3 4" id="KW-0539">Nucleus</keyword>
<feature type="DNA-binding region" description="H-T-H motif" evidence="4">
    <location>
        <begin position="328"/>
        <end position="348"/>
    </location>
</feature>
<dbReference type="PANTHER" id="PTHR19303">
    <property type="entry name" value="TRANSPOSON"/>
    <property type="match status" value="1"/>
</dbReference>
<dbReference type="Pfam" id="PF03184">
    <property type="entry name" value="DDE_1"/>
    <property type="match status" value="1"/>
</dbReference>
<feature type="region of interest" description="Disordered" evidence="5">
    <location>
        <begin position="128"/>
        <end position="153"/>
    </location>
</feature>
<evidence type="ECO:0000313" key="9">
    <source>
        <dbReference type="Proteomes" id="UP000694728"/>
    </source>
</evidence>
<proteinExistence type="predicted"/>
<accession>A0A8D1KW57</accession>
<keyword evidence="2 4" id="KW-0238">DNA-binding</keyword>
<reference evidence="8" key="1">
    <citation type="submission" date="2025-08" db="UniProtKB">
        <authorList>
            <consortium name="Ensembl"/>
        </authorList>
    </citation>
    <scope>IDENTIFICATION</scope>
</reference>
<feature type="domain" description="HTH CENPB-type" evidence="7">
    <location>
        <begin position="364"/>
        <end position="434"/>
    </location>
</feature>
<feature type="region of interest" description="Disordered" evidence="5">
    <location>
        <begin position="194"/>
        <end position="215"/>
    </location>
</feature>
<dbReference type="GO" id="GO:0003677">
    <property type="term" value="F:DNA binding"/>
    <property type="evidence" value="ECO:0007669"/>
    <property type="project" value="UniProtKB-UniRule"/>
</dbReference>
<feature type="compositionally biased region" description="Polar residues" evidence="5">
    <location>
        <begin position="28"/>
        <end position="45"/>
    </location>
</feature>
<evidence type="ECO:0000256" key="1">
    <source>
        <dbReference type="ARBA" id="ARBA00004123"/>
    </source>
</evidence>
<dbReference type="CDD" id="cd00090">
    <property type="entry name" value="HTH_ARSR"/>
    <property type="match status" value="1"/>
</dbReference>
<evidence type="ECO:0000259" key="7">
    <source>
        <dbReference type="PROSITE" id="PS51253"/>
    </source>
</evidence>
<name>A0A8D1KW57_PIG</name>
<feature type="domain" description="HTH psq-type" evidence="6">
    <location>
        <begin position="303"/>
        <end position="352"/>
    </location>
</feature>
<dbReference type="PANTHER" id="PTHR19303:SF36">
    <property type="entry name" value="TIGGER TRANSPOSABLE ELEMENT-DERIVED PROTEIN 3"/>
    <property type="match status" value="1"/>
</dbReference>
<feature type="region of interest" description="Disordered" evidence="5">
    <location>
        <begin position="1"/>
        <end position="62"/>
    </location>
</feature>
<dbReference type="AlphaFoldDB" id="A0A8D1KW57"/>
<dbReference type="InterPro" id="IPR007889">
    <property type="entry name" value="HTH_Psq"/>
</dbReference>
<dbReference type="Pfam" id="PF04218">
    <property type="entry name" value="CENP-B_N"/>
    <property type="match status" value="1"/>
</dbReference>
<comment type="subcellular location">
    <subcellularLocation>
        <location evidence="1 4">Nucleus</location>
    </subcellularLocation>
</comment>
<evidence type="ECO:0000256" key="3">
    <source>
        <dbReference type="ARBA" id="ARBA00023242"/>
    </source>
</evidence>
<dbReference type="SMART" id="SM00674">
    <property type="entry name" value="CENPB"/>
    <property type="match status" value="1"/>
</dbReference>
<evidence type="ECO:0000256" key="2">
    <source>
        <dbReference type="ARBA" id="ARBA00023125"/>
    </source>
</evidence>
<dbReference type="PROSITE" id="PS50960">
    <property type="entry name" value="HTH_PSQ"/>
    <property type="match status" value="1"/>
</dbReference>